<dbReference type="Gene3D" id="3.30.200.20">
    <property type="entry name" value="Phosphorylase Kinase, domain 1"/>
    <property type="match status" value="1"/>
</dbReference>
<dbReference type="PROSITE" id="PS00107">
    <property type="entry name" value="PROTEIN_KINASE_ATP"/>
    <property type="match status" value="1"/>
</dbReference>
<dbReference type="InterPro" id="IPR011009">
    <property type="entry name" value="Kinase-like_dom_sf"/>
</dbReference>
<dbReference type="PROSITE" id="PS00108">
    <property type="entry name" value="PROTEIN_KINASE_ST"/>
    <property type="match status" value="1"/>
</dbReference>
<evidence type="ECO:0000256" key="1">
    <source>
        <dbReference type="ARBA" id="ARBA00012513"/>
    </source>
</evidence>
<keyword evidence="9" id="KW-0812">Transmembrane</keyword>
<reference evidence="11" key="1">
    <citation type="submission" date="2020-12" db="EMBL/GenBank/DDBJ databases">
        <title>Genomic characterization of non-nitrogen-fixing Frankia strains.</title>
        <authorList>
            <person name="Carlos-Shanley C."/>
            <person name="Guerra T."/>
            <person name="Hahn D."/>
        </authorList>
    </citation>
    <scope>NUCLEOTIDE SEQUENCE</scope>
    <source>
        <strain evidence="11">CN6</strain>
    </source>
</reference>
<feature type="compositionally biased region" description="Low complexity" evidence="8">
    <location>
        <begin position="266"/>
        <end position="282"/>
    </location>
</feature>
<evidence type="ECO:0000256" key="2">
    <source>
        <dbReference type="ARBA" id="ARBA00022527"/>
    </source>
</evidence>
<keyword evidence="9" id="KW-0472">Membrane</keyword>
<dbReference type="PANTHER" id="PTHR43289">
    <property type="entry name" value="MITOGEN-ACTIVATED PROTEIN KINASE KINASE KINASE 20-RELATED"/>
    <property type="match status" value="1"/>
</dbReference>
<dbReference type="EMBL" id="JAEACQ010000195">
    <property type="protein sequence ID" value="MBL7628745.1"/>
    <property type="molecule type" value="Genomic_DNA"/>
</dbReference>
<dbReference type="InterPro" id="IPR000719">
    <property type="entry name" value="Prot_kinase_dom"/>
</dbReference>
<keyword evidence="5 11" id="KW-0418">Kinase</keyword>
<protein>
    <recommendedName>
        <fullName evidence="1">non-specific serine/threonine protein kinase</fullName>
        <ecNumber evidence="1">2.7.11.1</ecNumber>
    </recommendedName>
</protein>
<evidence type="ECO:0000259" key="10">
    <source>
        <dbReference type="PROSITE" id="PS50011"/>
    </source>
</evidence>
<dbReference type="GO" id="GO:0005524">
    <property type="term" value="F:ATP binding"/>
    <property type="evidence" value="ECO:0007669"/>
    <property type="project" value="UniProtKB-UniRule"/>
</dbReference>
<accession>A0A937RE45</accession>
<keyword evidence="4 7" id="KW-0547">Nucleotide-binding</keyword>
<sequence>MIDGYSAFEPVGRGGFSTVYLAYQEIFDRYVAVKVLHADLHDEDARRRFIRECRTTGRLTGHPHVITVFDAGTTQENRPYLAMEYFPGGSLRDRIMNEGPLPVATAVGLMLAVADALATAHRAGILHRDLKPANILLRGPDDPVLSDFGIARLFDGADQATTAAAFTPAYAAPEALSGETPGPATDVFAFGVTLYTLLAGSTPFPGRAPLQILRSIVAGDITPLGRPDVPPDLDALIQDLLAADPDRRPGWTEITDRLTALAPAPNAPAAVAAPPDTTTVVQPVPPLPALPGPTPLPTPPPPPGPAPSPPPGPAPSPVRGSAPSPTRTRRGGAFVGVAAGAVALLVALGAIALALRDRDDGSGGTAGAGTVTIVSATGPGPTATTATTATTSRRPEPGQTTSDAAPPPVSPPPPGASCPRQATATEDYQGRRWPARYVCRTYADAPVYANVGADDSRPLDDSGFMKTADQVWVICQLQGRGNPVIRGNTNTWWLYTKGDDTRANAFGYTKAWGYLPATAVAQGGQNEPIPGVPVCAAYH</sequence>
<feature type="compositionally biased region" description="Pro residues" evidence="8">
    <location>
        <begin position="283"/>
        <end position="316"/>
    </location>
</feature>
<dbReference type="CDD" id="cd14014">
    <property type="entry name" value="STKc_PknB_like"/>
    <property type="match status" value="1"/>
</dbReference>
<keyword evidence="3" id="KW-0808">Transferase</keyword>
<dbReference type="InterPro" id="IPR017441">
    <property type="entry name" value="Protein_kinase_ATP_BS"/>
</dbReference>
<dbReference type="SMART" id="SM00220">
    <property type="entry name" value="S_TKc"/>
    <property type="match status" value="1"/>
</dbReference>
<feature type="transmembrane region" description="Helical" evidence="9">
    <location>
        <begin position="333"/>
        <end position="355"/>
    </location>
</feature>
<evidence type="ECO:0000256" key="7">
    <source>
        <dbReference type="PROSITE-ProRule" id="PRU10141"/>
    </source>
</evidence>
<organism evidence="11 12">
    <name type="scientific">Frankia nepalensis</name>
    <dbReference type="NCBI Taxonomy" id="1836974"/>
    <lineage>
        <taxon>Bacteria</taxon>
        <taxon>Bacillati</taxon>
        <taxon>Actinomycetota</taxon>
        <taxon>Actinomycetes</taxon>
        <taxon>Frankiales</taxon>
        <taxon>Frankiaceae</taxon>
        <taxon>Frankia</taxon>
    </lineage>
</organism>
<evidence type="ECO:0000256" key="6">
    <source>
        <dbReference type="ARBA" id="ARBA00022840"/>
    </source>
</evidence>
<evidence type="ECO:0000256" key="8">
    <source>
        <dbReference type="SAM" id="MobiDB-lite"/>
    </source>
</evidence>
<evidence type="ECO:0000256" key="9">
    <source>
        <dbReference type="SAM" id="Phobius"/>
    </source>
</evidence>
<dbReference type="AlphaFoldDB" id="A0A937RE45"/>
<dbReference type="Gene3D" id="1.10.510.10">
    <property type="entry name" value="Transferase(Phosphotransferase) domain 1"/>
    <property type="match status" value="1"/>
</dbReference>
<feature type="compositionally biased region" description="Low complexity" evidence="8">
    <location>
        <begin position="368"/>
        <end position="391"/>
    </location>
</feature>
<feature type="region of interest" description="Disordered" evidence="8">
    <location>
        <begin position="266"/>
        <end position="329"/>
    </location>
</feature>
<dbReference type="GO" id="GO:0004674">
    <property type="term" value="F:protein serine/threonine kinase activity"/>
    <property type="evidence" value="ECO:0007669"/>
    <property type="project" value="UniProtKB-KW"/>
</dbReference>
<feature type="region of interest" description="Disordered" evidence="8">
    <location>
        <begin position="360"/>
        <end position="427"/>
    </location>
</feature>
<keyword evidence="12" id="KW-1185">Reference proteome</keyword>
<keyword evidence="6 7" id="KW-0067">ATP-binding</keyword>
<dbReference type="RefSeq" id="WP_203003685.1">
    <property type="nucleotide sequence ID" value="NZ_JADWYU010000153.1"/>
</dbReference>
<evidence type="ECO:0000256" key="5">
    <source>
        <dbReference type="ARBA" id="ARBA00022777"/>
    </source>
</evidence>
<feature type="compositionally biased region" description="Low complexity" evidence="8">
    <location>
        <begin position="317"/>
        <end position="329"/>
    </location>
</feature>
<keyword evidence="2 11" id="KW-0723">Serine/threonine-protein kinase</keyword>
<feature type="domain" description="Protein kinase" evidence="10">
    <location>
        <begin position="5"/>
        <end position="261"/>
    </location>
</feature>
<dbReference type="Pfam" id="PF00069">
    <property type="entry name" value="Pkinase"/>
    <property type="match status" value="1"/>
</dbReference>
<name>A0A937RE45_9ACTN</name>
<proteinExistence type="predicted"/>
<dbReference type="InterPro" id="IPR008271">
    <property type="entry name" value="Ser/Thr_kinase_AS"/>
</dbReference>
<dbReference type="SUPFAM" id="SSF56112">
    <property type="entry name" value="Protein kinase-like (PK-like)"/>
    <property type="match status" value="1"/>
</dbReference>
<dbReference type="Proteomes" id="UP000604475">
    <property type="component" value="Unassembled WGS sequence"/>
</dbReference>
<keyword evidence="9" id="KW-1133">Transmembrane helix</keyword>
<dbReference type="PANTHER" id="PTHR43289:SF6">
    <property type="entry name" value="SERINE_THREONINE-PROTEIN KINASE NEKL-3"/>
    <property type="match status" value="1"/>
</dbReference>
<comment type="caution">
    <text evidence="11">The sequence shown here is derived from an EMBL/GenBank/DDBJ whole genome shotgun (WGS) entry which is preliminary data.</text>
</comment>
<feature type="binding site" evidence="7">
    <location>
        <position position="34"/>
    </location>
    <ligand>
        <name>ATP</name>
        <dbReference type="ChEBI" id="CHEBI:30616"/>
    </ligand>
</feature>
<dbReference type="PROSITE" id="PS50011">
    <property type="entry name" value="PROTEIN_KINASE_DOM"/>
    <property type="match status" value="1"/>
</dbReference>
<gene>
    <name evidence="11" type="ORF">I7412_16610</name>
</gene>
<evidence type="ECO:0000313" key="11">
    <source>
        <dbReference type="EMBL" id="MBL7628745.1"/>
    </source>
</evidence>
<evidence type="ECO:0000256" key="4">
    <source>
        <dbReference type="ARBA" id="ARBA00022741"/>
    </source>
</evidence>
<feature type="compositionally biased region" description="Pro residues" evidence="8">
    <location>
        <begin position="405"/>
        <end position="416"/>
    </location>
</feature>
<evidence type="ECO:0000256" key="3">
    <source>
        <dbReference type="ARBA" id="ARBA00022679"/>
    </source>
</evidence>
<evidence type="ECO:0000313" key="12">
    <source>
        <dbReference type="Proteomes" id="UP000604475"/>
    </source>
</evidence>
<dbReference type="EC" id="2.7.11.1" evidence="1"/>